<feature type="region of interest" description="Disordered" evidence="1">
    <location>
        <begin position="1"/>
        <end position="41"/>
    </location>
</feature>
<proteinExistence type="predicted"/>
<dbReference type="Proteomes" id="UP001338125">
    <property type="component" value="Unassembled WGS sequence"/>
</dbReference>
<organism evidence="2 3">
    <name type="scientific">Cladobotryum mycophilum</name>
    <dbReference type="NCBI Taxonomy" id="491253"/>
    <lineage>
        <taxon>Eukaryota</taxon>
        <taxon>Fungi</taxon>
        <taxon>Dikarya</taxon>
        <taxon>Ascomycota</taxon>
        <taxon>Pezizomycotina</taxon>
        <taxon>Sordariomycetes</taxon>
        <taxon>Hypocreomycetidae</taxon>
        <taxon>Hypocreales</taxon>
        <taxon>Hypocreaceae</taxon>
        <taxon>Cladobotryum</taxon>
    </lineage>
</organism>
<name>A0ABR0T0A1_9HYPO</name>
<accession>A0ABR0T0A1</accession>
<feature type="compositionally biased region" description="Polar residues" evidence="1">
    <location>
        <begin position="1"/>
        <end position="14"/>
    </location>
</feature>
<evidence type="ECO:0000313" key="2">
    <source>
        <dbReference type="EMBL" id="KAK5997886.1"/>
    </source>
</evidence>
<protein>
    <submittedName>
        <fullName evidence="2">Uncharacterized protein</fullName>
    </submittedName>
</protein>
<evidence type="ECO:0000256" key="1">
    <source>
        <dbReference type="SAM" id="MobiDB-lite"/>
    </source>
</evidence>
<keyword evidence="3" id="KW-1185">Reference proteome</keyword>
<comment type="caution">
    <text evidence="2">The sequence shown here is derived from an EMBL/GenBank/DDBJ whole genome shotgun (WGS) entry which is preliminary data.</text>
</comment>
<reference evidence="2 3" key="1">
    <citation type="submission" date="2024-01" db="EMBL/GenBank/DDBJ databases">
        <title>Complete genome of Cladobotryum mycophilum ATHUM6906.</title>
        <authorList>
            <person name="Christinaki A.C."/>
            <person name="Myridakis A.I."/>
            <person name="Kouvelis V.N."/>
        </authorList>
    </citation>
    <scope>NUCLEOTIDE SEQUENCE [LARGE SCALE GENOMIC DNA]</scope>
    <source>
        <strain evidence="2 3">ATHUM6906</strain>
    </source>
</reference>
<dbReference type="EMBL" id="JAVFKD010000001">
    <property type="protein sequence ID" value="KAK5997886.1"/>
    <property type="molecule type" value="Genomic_DNA"/>
</dbReference>
<gene>
    <name evidence="2" type="ORF">PT974_00252</name>
</gene>
<sequence>MTTPLAAHTQTSPMKNAEPLAPSPHAQQAKPLSAGMPDAVPARSPDGIASFVLAPVARAVSQGRVPDARLLVLAAVRGTVV</sequence>
<evidence type="ECO:0000313" key="3">
    <source>
        <dbReference type="Proteomes" id="UP001338125"/>
    </source>
</evidence>